<feature type="compositionally biased region" description="Polar residues" evidence="16">
    <location>
        <begin position="373"/>
        <end position="384"/>
    </location>
</feature>
<dbReference type="Pfam" id="PF00557">
    <property type="entry name" value="Peptidase_M24"/>
    <property type="match status" value="1"/>
</dbReference>
<evidence type="ECO:0000256" key="15">
    <source>
        <dbReference type="ARBA" id="ARBA00039424"/>
    </source>
</evidence>
<evidence type="ECO:0000256" key="8">
    <source>
        <dbReference type="ARBA" id="ARBA00022723"/>
    </source>
</evidence>
<feature type="compositionally biased region" description="Low complexity" evidence="16">
    <location>
        <begin position="215"/>
        <end position="228"/>
    </location>
</feature>
<evidence type="ECO:0000256" key="12">
    <source>
        <dbReference type="ARBA" id="ARBA00030849"/>
    </source>
</evidence>
<feature type="region of interest" description="Disordered" evidence="16">
    <location>
        <begin position="1"/>
        <end position="95"/>
    </location>
</feature>
<dbReference type="GO" id="GO:0070006">
    <property type="term" value="F:metalloaminopeptidase activity"/>
    <property type="evidence" value="ECO:0007669"/>
    <property type="project" value="InterPro"/>
</dbReference>
<evidence type="ECO:0000256" key="1">
    <source>
        <dbReference type="ARBA" id="ARBA00001424"/>
    </source>
</evidence>
<gene>
    <name evidence="18" type="ORF">GQ26_0152250</name>
</gene>
<comment type="caution">
    <text evidence="18">The sequence shown here is derived from an EMBL/GenBank/DDBJ whole genome shotgun (WGS) entry which is preliminary data.</text>
</comment>
<evidence type="ECO:0000256" key="7">
    <source>
        <dbReference type="ARBA" id="ARBA00022670"/>
    </source>
</evidence>
<dbReference type="FunFam" id="3.90.230.10:FF:000002">
    <property type="entry name" value="Xaa-Pro aminopeptidase 3"/>
    <property type="match status" value="1"/>
</dbReference>
<evidence type="ECO:0000259" key="17">
    <source>
        <dbReference type="SMART" id="SM01011"/>
    </source>
</evidence>
<feature type="compositionally biased region" description="Basic residues" evidence="16">
    <location>
        <begin position="1"/>
        <end position="11"/>
    </location>
</feature>
<evidence type="ECO:0000256" key="4">
    <source>
        <dbReference type="ARBA" id="ARBA00008766"/>
    </source>
</evidence>
<dbReference type="InterPro" id="IPR000994">
    <property type="entry name" value="Pept_M24"/>
</dbReference>
<dbReference type="InterPro" id="IPR052433">
    <property type="entry name" value="X-Pro_dipept-like"/>
</dbReference>
<evidence type="ECO:0000256" key="6">
    <source>
        <dbReference type="ARBA" id="ARBA00022438"/>
    </source>
</evidence>
<keyword evidence="9" id="KW-0378">Hydrolase</keyword>
<feature type="compositionally biased region" description="Low complexity" evidence="16">
    <location>
        <begin position="242"/>
        <end position="257"/>
    </location>
</feature>
<dbReference type="Gene3D" id="3.90.230.10">
    <property type="entry name" value="Creatinase/methionine aminopeptidase superfamily"/>
    <property type="match status" value="1"/>
</dbReference>
<evidence type="ECO:0000256" key="5">
    <source>
        <dbReference type="ARBA" id="ARBA00012574"/>
    </source>
</evidence>
<evidence type="ECO:0000313" key="18">
    <source>
        <dbReference type="EMBL" id="KFX47520.1"/>
    </source>
</evidence>
<evidence type="ECO:0000256" key="3">
    <source>
        <dbReference type="ARBA" id="ARBA00002443"/>
    </source>
</evidence>
<dbReference type="EC" id="3.4.11.9" evidence="5"/>
<comment type="similarity">
    <text evidence="4">Belongs to the peptidase M24B family.</text>
</comment>
<dbReference type="CDD" id="cd01087">
    <property type="entry name" value="Prolidase"/>
    <property type="match status" value="1"/>
</dbReference>
<dbReference type="HOGENOM" id="CLU_309266_0_0_1"/>
<feature type="compositionally biased region" description="Acidic residues" evidence="16">
    <location>
        <begin position="138"/>
        <end position="151"/>
    </location>
</feature>
<feature type="compositionally biased region" description="Polar residues" evidence="16">
    <location>
        <begin position="69"/>
        <end position="84"/>
    </location>
</feature>
<keyword evidence="6 18" id="KW-0031">Aminopeptidase</keyword>
<dbReference type="SMART" id="SM01011">
    <property type="entry name" value="AMP_N"/>
    <property type="match status" value="1"/>
</dbReference>
<dbReference type="AlphaFoldDB" id="A0A093V5V2"/>
<evidence type="ECO:0000256" key="13">
    <source>
        <dbReference type="ARBA" id="ARBA00032413"/>
    </source>
</evidence>
<dbReference type="GO" id="GO:0030145">
    <property type="term" value="F:manganese ion binding"/>
    <property type="evidence" value="ECO:0007669"/>
    <property type="project" value="InterPro"/>
</dbReference>
<keyword evidence="7" id="KW-0645">Protease</keyword>
<feature type="compositionally biased region" description="Acidic residues" evidence="16">
    <location>
        <begin position="306"/>
        <end position="326"/>
    </location>
</feature>
<dbReference type="InterPro" id="IPR036005">
    <property type="entry name" value="Creatinase/aminopeptidase-like"/>
</dbReference>
<dbReference type="PANTHER" id="PTHR43226:SF1">
    <property type="entry name" value="XAA-PRO DIPEPTIDASE"/>
    <property type="match status" value="1"/>
</dbReference>
<proteinExistence type="inferred from homology"/>
<evidence type="ECO:0000256" key="9">
    <source>
        <dbReference type="ARBA" id="ARBA00022801"/>
    </source>
</evidence>
<dbReference type="Pfam" id="PF05195">
    <property type="entry name" value="AMP_N"/>
    <property type="match status" value="1"/>
</dbReference>
<dbReference type="SUPFAM" id="SSF53092">
    <property type="entry name" value="Creatinase/prolidase N-terminal domain"/>
    <property type="match status" value="1"/>
</dbReference>
<evidence type="ECO:0000256" key="16">
    <source>
        <dbReference type="SAM" id="MobiDB-lite"/>
    </source>
</evidence>
<dbReference type="eggNOG" id="KOG2737">
    <property type="taxonomic scope" value="Eukaryota"/>
</dbReference>
<dbReference type="InterPro" id="IPR029149">
    <property type="entry name" value="Creatin/AminoP/Spt16_N"/>
</dbReference>
<comment type="catalytic activity">
    <reaction evidence="1">
        <text>Release of any N-terminal amino acid, including proline, that is linked to proline, even from a dipeptide or tripeptide.</text>
        <dbReference type="EC" id="3.4.11.9"/>
    </reaction>
</comment>
<reference evidence="18" key="1">
    <citation type="journal article" date="2014" name="PLoS Genet.">
        <title>Signature Gene Expression Reveals Novel Clues to the Molecular Mechanisms of Dimorphic Transition in Penicillium marneffei.</title>
        <authorList>
            <person name="Yang E."/>
            <person name="Wang G."/>
            <person name="Cai J."/>
            <person name="Woo P.C."/>
            <person name="Lau S.K."/>
            <person name="Yuen K.-Y."/>
            <person name="Chow W.-N."/>
            <person name="Lin X."/>
        </authorList>
    </citation>
    <scope>NUCLEOTIDE SEQUENCE [LARGE SCALE GENOMIC DNA]</scope>
    <source>
        <strain evidence="18">PM1</strain>
    </source>
</reference>
<feature type="domain" description="Aminopeptidase P N-terminal" evidence="17">
    <location>
        <begin position="502"/>
        <end position="637"/>
    </location>
</feature>
<keyword evidence="10" id="KW-0482">Metalloprotease</keyword>
<dbReference type="Gene3D" id="3.40.350.10">
    <property type="entry name" value="Creatinase/prolidase N-terminal domain"/>
    <property type="match status" value="1"/>
</dbReference>
<dbReference type="InterPro" id="IPR007865">
    <property type="entry name" value="Aminopep_P_N"/>
</dbReference>
<keyword evidence="11" id="KW-0464">Manganese</keyword>
<evidence type="ECO:0000256" key="2">
    <source>
        <dbReference type="ARBA" id="ARBA00001936"/>
    </source>
</evidence>
<accession>A0A093V5V2</accession>
<dbReference type="EMBL" id="JPOX01000015">
    <property type="protein sequence ID" value="KFX47520.1"/>
    <property type="molecule type" value="Genomic_DNA"/>
</dbReference>
<comment type="cofactor">
    <cofactor evidence="2">
        <name>Mn(2+)</name>
        <dbReference type="ChEBI" id="CHEBI:29035"/>
    </cofactor>
</comment>
<dbReference type="GO" id="GO:0006508">
    <property type="term" value="P:proteolysis"/>
    <property type="evidence" value="ECO:0007669"/>
    <property type="project" value="UniProtKB-KW"/>
</dbReference>
<organism evidence="18">
    <name type="scientific">Talaromyces marneffei PM1</name>
    <dbReference type="NCBI Taxonomy" id="1077442"/>
    <lineage>
        <taxon>Eukaryota</taxon>
        <taxon>Fungi</taxon>
        <taxon>Dikarya</taxon>
        <taxon>Ascomycota</taxon>
        <taxon>Pezizomycotina</taxon>
        <taxon>Eurotiomycetes</taxon>
        <taxon>Eurotiomycetidae</taxon>
        <taxon>Eurotiales</taxon>
        <taxon>Trichocomaceae</taxon>
        <taxon>Talaromyces</taxon>
        <taxon>Talaromyces sect. Talaromyces</taxon>
    </lineage>
</organism>
<keyword evidence="8" id="KW-0479">Metal-binding</keyword>
<sequence>MPRPPARRARTVRQAPEKGSIKAVGRKPNTTEDESQANIATPRRGRDERNNDTQVGADLTPTRDLNENVIASSPAENTTTTSIRPPTRARGYSSTLSLVGRKGDFNSRIGSTPGFESSILSNFKKRSRQPSLLQMMQADDEDSSDFDDDDFLGGFSPQDESTPLNVARVSNAAERQLAVSPSRPPLGVASPSSTESRKRKRQSATVNDEHVEQASPLSRSSSVSTLTPAPESPIAGMSDELPSFTMATPMSSSTASPVRLMTVERQTATTTTDKNETAPPLPKVTTLSLQTRFLPQRRTRRRQQADDSDDEEDIDPANEDSDEDELAREVRKRPQRSRRKGLSTASSEKTNAKLGKPSRRGKKNLATGKAVDTQGNKSQRTYSRQAADKENNYLSDDSSVLSSPPPSEDLNDSELDLPSHASKKRVDNRELQATALKFAEVDQWEMEFEDVSYTESTDATLNLLYFSNVNAFRKLFFFSWSVIVLEIRVNMTSTDGILAGKYPAKAHARRVVEYLRQNGFQGDGVLYLEAQKTRMIEDNDSEQPFRQRRFFFYLSGCLLPDAHLTYHISTDKLTLFIPPLDPESVIWSGLPLSPAQAKELYDVDEVLYTTDVNPTLAHLASKVGFVFAIDGQISDDVSLKSFPDTDKVALKTAIEECRAVKDAYEVAMIRKANDVTSQAHVAVLKAAKSATNERELEAAFIGTCIAQGCREMAYHPIVASGTSSATLHYVNNDEPLIDSSTNKKKLNLLLDAAGEYKAYCADVTRTFPLSGKFSPESREIYDIVLEMQTESLAMLKEGVLWEDVHITAHRVAIKGLLKLGILRGSEEELLEKRVSVAFFPHGLGHYLGMDTHDTGGHANYADKDKMFQYLRVRGKLPAGSVITVEPGVYFCRFIIEPYLKDSELSKYIDADVLEKYWEVGGVRIEDNIHITKEGHENLTTAPKTADQVELMINGS</sequence>
<comment type="function">
    <text evidence="3">Catalyzes the removal of a penultimate prolyl residue from the N-termini of peptides.</text>
</comment>
<evidence type="ECO:0000256" key="10">
    <source>
        <dbReference type="ARBA" id="ARBA00023049"/>
    </source>
</evidence>
<name>A0A093V5V2_TALMA</name>
<protein>
    <recommendedName>
        <fullName evidence="15">Probable Xaa-Pro aminopeptidase PEPP</fullName>
        <ecNumber evidence="5">3.4.11.9</ecNumber>
    </recommendedName>
    <alternativeName>
        <fullName evidence="12">Aminoacylproline aminopeptidase</fullName>
    </alternativeName>
    <alternativeName>
        <fullName evidence="14">Probable Xaa-Pro aminopeptidase pepP</fullName>
    </alternativeName>
    <alternativeName>
        <fullName evidence="13">Prolidase</fullName>
    </alternativeName>
</protein>
<feature type="compositionally biased region" description="Basic residues" evidence="16">
    <location>
        <begin position="330"/>
        <end position="341"/>
    </location>
</feature>
<dbReference type="SUPFAM" id="SSF55920">
    <property type="entry name" value="Creatinase/aminopeptidase"/>
    <property type="match status" value="1"/>
</dbReference>
<evidence type="ECO:0000256" key="14">
    <source>
        <dbReference type="ARBA" id="ARBA00039164"/>
    </source>
</evidence>
<evidence type="ECO:0000256" key="11">
    <source>
        <dbReference type="ARBA" id="ARBA00023211"/>
    </source>
</evidence>
<dbReference type="PANTHER" id="PTHR43226">
    <property type="entry name" value="XAA-PRO AMINOPEPTIDASE 3"/>
    <property type="match status" value="1"/>
</dbReference>
<feature type="region of interest" description="Disordered" evidence="16">
    <location>
        <begin position="127"/>
        <end position="426"/>
    </location>
</feature>